<dbReference type="Proteomes" id="UP000034112">
    <property type="component" value="Unassembled WGS sequence"/>
</dbReference>
<sequence length="114" mass="12906">MEAQHCARSSGEVVAEREIQEALQGIRVVGRRRLLRAQRAGLSVLLPPGESGRDRTDSMNLSMSMISKFIPESVRTRWNEWRESLKSEEKQHLGSNEISDKVEMAGWGVEKAQQ</sequence>
<evidence type="ECO:0000313" key="1">
    <source>
        <dbReference type="EMBL" id="KKO99905.1"/>
    </source>
</evidence>
<name>A0A0F9X3W3_TRIHA</name>
<evidence type="ECO:0000313" key="2">
    <source>
        <dbReference type="Proteomes" id="UP000034112"/>
    </source>
</evidence>
<proteinExistence type="predicted"/>
<organism evidence="1 2">
    <name type="scientific">Trichoderma harzianum</name>
    <name type="common">Hypocrea lixii</name>
    <dbReference type="NCBI Taxonomy" id="5544"/>
    <lineage>
        <taxon>Eukaryota</taxon>
        <taxon>Fungi</taxon>
        <taxon>Dikarya</taxon>
        <taxon>Ascomycota</taxon>
        <taxon>Pezizomycotina</taxon>
        <taxon>Sordariomycetes</taxon>
        <taxon>Hypocreomycetidae</taxon>
        <taxon>Hypocreales</taxon>
        <taxon>Hypocreaceae</taxon>
        <taxon>Trichoderma</taxon>
    </lineage>
</organism>
<dbReference type="AlphaFoldDB" id="A0A0F9X3W3"/>
<reference evidence="2" key="1">
    <citation type="journal article" date="2015" name="Genome Announc.">
        <title>Draft whole-genome sequence of the biocontrol agent Trichoderma harzianum T6776.</title>
        <authorList>
            <person name="Baroncelli R."/>
            <person name="Piaggeschi G."/>
            <person name="Fiorini L."/>
            <person name="Bertolini E."/>
            <person name="Zapparata A."/>
            <person name="Pe M.E."/>
            <person name="Sarrocco S."/>
            <person name="Vannacci G."/>
        </authorList>
    </citation>
    <scope>NUCLEOTIDE SEQUENCE [LARGE SCALE GENOMIC DNA]</scope>
    <source>
        <strain evidence="2">T6776</strain>
    </source>
</reference>
<feature type="non-terminal residue" evidence="1">
    <location>
        <position position="114"/>
    </location>
</feature>
<dbReference type="EMBL" id="JOKZ01000291">
    <property type="protein sequence ID" value="KKO99905.1"/>
    <property type="molecule type" value="Genomic_DNA"/>
</dbReference>
<gene>
    <name evidence="1" type="ORF">THAR02_08007</name>
</gene>
<accession>A0A0F9X3W3</accession>
<dbReference type="OrthoDB" id="426386at2759"/>
<comment type="caution">
    <text evidence="1">The sequence shown here is derived from an EMBL/GenBank/DDBJ whole genome shotgun (WGS) entry which is preliminary data.</text>
</comment>
<protein>
    <submittedName>
        <fullName evidence="1">Uncharacterized protein</fullName>
    </submittedName>
</protein>